<evidence type="ECO:0000259" key="15">
    <source>
        <dbReference type="SMART" id="SM01192"/>
    </source>
</evidence>
<proteinExistence type="inferred from homology"/>
<dbReference type="InterPro" id="IPR020811">
    <property type="entry name" value="Enolase_N"/>
</dbReference>
<dbReference type="CDD" id="cd03313">
    <property type="entry name" value="enolase"/>
    <property type="match status" value="1"/>
</dbReference>
<dbReference type="STRING" id="288705.RSal33209_0332"/>
<feature type="binding site" evidence="13">
    <location>
        <position position="431"/>
    </location>
    <ligand>
        <name>substrate</name>
    </ligand>
</feature>
<feature type="binding site" evidence="11 14">
    <location>
        <position position="328"/>
    </location>
    <ligand>
        <name>Mg(2+)</name>
        <dbReference type="ChEBI" id="CHEBI:18420"/>
    </ligand>
</feature>
<keyword evidence="6 11" id="KW-0964">Secreted</keyword>
<feature type="binding site" evidence="11">
    <location>
        <position position="410"/>
    </location>
    <ligand>
        <name>(2R)-2-phosphoglycerate</name>
        <dbReference type="ChEBI" id="CHEBI:58289"/>
    </ligand>
</feature>
<organism evidence="17 18">
    <name type="scientific">Renibacterium salmoninarum (strain ATCC 33209 / DSM 20767 / JCM 11484 / NBRC 15589 / NCIMB 2235)</name>
    <dbReference type="NCBI Taxonomy" id="288705"/>
    <lineage>
        <taxon>Bacteria</taxon>
        <taxon>Bacillati</taxon>
        <taxon>Actinomycetota</taxon>
        <taxon>Actinomycetes</taxon>
        <taxon>Micrococcales</taxon>
        <taxon>Micrococcaceae</taxon>
        <taxon>Renibacterium</taxon>
    </lineage>
</organism>
<dbReference type="InterPro" id="IPR020810">
    <property type="entry name" value="Enolase_C"/>
</dbReference>
<dbReference type="GO" id="GO:0005576">
    <property type="term" value="C:extracellular region"/>
    <property type="evidence" value="ECO:0007669"/>
    <property type="project" value="UniProtKB-SubCell"/>
</dbReference>
<comment type="function">
    <text evidence="11">Catalyzes the reversible conversion of 2-phosphoglycerate (2-PG) into phosphoenolpyruvate (PEP). It is essential for the degradation of carbohydrates via glycolysis.</text>
</comment>
<dbReference type="FunFam" id="3.20.20.120:FF:000001">
    <property type="entry name" value="Enolase"/>
    <property type="match status" value="1"/>
</dbReference>
<accession>A9WKT0</accession>
<evidence type="ECO:0000256" key="13">
    <source>
        <dbReference type="PIRSR" id="PIRSR001400-2"/>
    </source>
</evidence>
<dbReference type="Pfam" id="PF00113">
    <property type="entry name" value="Enolase_C"/>
    <property type="match status" value="1"/>
</dbReference>
<dbReference type="NCBIfam" id="TIGR01060">
    <property type="entry name" value="eno"/>
    <property type="match status" value="1"/>
</dbReference>
<evidence type="ECO:0000256" key="9">
    <source>
        <dbReference type="ARBA" id="ARBA00023152"/>
    </source>
</evidence>
<dbReference type="EC" id="4.2.1.11" evidence="3 11"/>
<gene>
    <name evidence="11" type="primary">eno</name>
    <name evidence="17" type="ordered locus">RSal33209_0332</name>
</gene>
<evidence type="ECO:0000256" key="1">
    <source>
        <dbReference type="ARBA" id="ARBA00005031"/>
    </source>
</evidence>
<evidence type="ECO:0000256" key="5">
    <source>
        <dbReference type="ARBA" id="ARBA00022490"/>
    </source>
</evidence>
<keyword evidence="7 11" id="KW-0479">Metal-binding</keyword>
<evidence type="ECO:0000256" key="10">
    <source>
        <dbReference type="ARBA" id="ARBA00023239"/>
    </source>
</evidence>
<feature type="binding site" evidence="13">
    <location>
        <position position="328"/>
    </location>
    <ligand>
        <name>substrate</name>
    </ligand>
</feature>
<evidence type="ECO:0000313" key="18">
    <source>
        <dbReference type="Proteomes" id="UP000002007"/>
    </source>
</evidence>
<dbReference type="EMBL" id="CP000910">
    <property type="protein sequence ID" value="ABY22088.1"/>
    <property type="molecule type" value="Genomic_DNA"/>
</dbReference>
<dbReference type="SUPFAM" id="SSF51604">
    <property type="entry name" value="Enolase C-terminal domain-like"/>
    <property type="match status" value="1"/>
</dbReference>
<dbReference type="PANTHER" id="PTHR11902">
    <property type="entry name" value="ENOLASE"/>
    <property type="match status" value="1"/>
</dbReference>
<feature type="domain" description="Enolase C-terminal TIM barrel" evidence="15">
    <location>
        <begin position="184"/>
        <end position="468"/>
    </location>
</feature>
<keyword evidence="5 11" id="KW-0963">Cytoplasm</keyword>
<comment type="cofactor">
    <cofactor evidence="11">
        <name>Mg(2+)</name>
        <dbReference type="ChEBI" id="CHEBI:18420"/>
    </cofactor>
    <text evidence="11">Binds a second Mg(2+) ion via substrate during catalysis.</text>
</comment>
<dbReference type="GO" id="GO:0000287">
    <property type="term" value="F:magnesium ion binding"/>
    <property type="evidence" value="ECO:0007669"/>
    <property type="project" value="UniProtKB-UniRule"/>
</dbReference>
<evidence type="ECO:0000256" key="3">
    <source>
        <dbReference type="ARBA" id="ARBA00012058"/>
    </source>
</evidence>
<dbReference type="SUPFAM" id="SSF54826">
    <property type="entry name" value="Enolase N-terminal domain-like"/>
    <property type="match status" value="1"/>
</dbReference>
<feature type="binding site" evidence="13">
    <location>
        <position position="355"/>
    </location>
    <ligand>
        <name>substrate</name>
    </ligand>
</feature>
<evidence type="ECO:0000256" key="4">
    <source>
        <dbReference type="ARBA" id="ARBA00017068"/>
    </source>
</evidence>
<feature type="binding site" evidence="11 14">
    <location>
        <position position="355"/>
    </location>
    <ligand>
        <name>Mg(2+)</name>
        <dbReference type="ChEBI" id="CHEBI:18420"/>
    </ligand>
</feature>
<keyword evidence="9 11" id="KW-0324">Glycolysis</keyword>
<evidence type="ECO:0000256" key="12">
    <source>
        <dbReference type="PIRSR" id="PIRSR001400-1"/>
    </source>
</evidence>
<dbReference type="GO" id="GO:0004634">
    <property type="term" value="F:phosphopyruvate hydratase activity"/>
    <property type="evidence" value="ECO:0007669"/>
    <property type="project" value="UniProtKB-UniRule"/>
</dbReference>
<dbReference type="SMART" id="SM01193">
    <property type="entry name" value="Enolase_N"/>
    <property type="match status" value="1"/>
</dbReference>
<dbReference type="FunFam" id="3.30.390.10:FF:000001">
    <property type="entry name" value="Enolase"/>
    <property type="match status" value="1"/>
</dbReference>
<dbReference type="SMR" id="A9WKT0"/>
<dbReference type="eggNOG" id="COG0148">
    <property type="taxonomic scope" value="Bacteria"/>
</dbReference>
<comment type="similarity">
    <text evidence="2 11">Belongs to the enolase family.</text>
</comment>
<evidence type="ECO:0000256" key="14">
    <source>
        <dbReference type="PIRSR" id="PIRSR001400-3"/>
    </source>
</evidence>
<feature type="domain" description="Enolase N-terminal" evidence="16">
    <location>
        <begin position="49"/>
        <end position="179"/>
    </location>
</feature>
<feature type="binding site" evidence="11">
    <location>
        <position position="208"/>
    </location>
    <ligand>
        <name>(2R)-2-phosphoglycerate</name>
        <dbReference type="ChEBI" id="CHEBI:58289"/>
    </ligand>
</feature>
<dbReference type="InterPro" id="IPR020809">
    <property type="entry name" value="Enolase_CS"/>
</dbReference>
<feature type="binding site" evidence="13">
    <location>
        <position position="209"/>
    </location>
    <ligand>
        <name>substrate</name>
    </ligand>
</feature>
<feature type="binding site" evidence="13">
    <location>
        <begin position="407"/>
        <end position="410"/>
    </location>
    <ligand>
        <name>substrate</name>
    </ligand>
</feature>
<dbReference type="InterPro" id="IPR000941">
    <property type="entry name" value="Enolase"/>
</dbReference>
<name>A9WKT0_RENSM</name>
<dbReference type="PIRSF" id="PIRSF001400">
    <property type="entry name" value="Enolase"/>
    <property type="match status" value="1"/>
</dbReference>
<dbReference type="GO" id="GO:0009986">
    <property type="term" value="C:cell surface"/>
    <property type="evidence" value="ECO:0007669"/>
    <property type="project" value="UniProtKB-SubCell"/>
</dbReference>
<keyword evidence="18" id="KW-1185">Reference proteome</keyword>
<dbReference type="PANTHER" id="PTHR11902:SF1">
    <property type="entry name" value="ENOLASE"/>
    <property type="match status" value="1"/>
</dbReference>
<comment type="cofactor">
    <cofactor evidence="14">
        <name>Mg(2+)</name>
        <dbReference type="ChEBI" id="CHEBI:18420"/>
    </cofactor>
    <text evidence="14">Mg(2+) is required for catalysis and for stabilizing the dimer.</text>
</comment>
<dbReference type="HAMAP" id="MF_00318">
    <property type="entry name" value="Enolase"/>
    <property type="match status" value="1"/>
</dbReference>
<feature type="active site" description="Proton donor" evidence="11 12">
    <location>
        <position position="250"/>
    </location>
</feature>
<evidence type="ECO:0000256" key="2">
    <source>
        <dbReference type="ARBA" id="ARBA00009604"/>
    </source>
</evidence>
<dbReference type="SFLD" id="SFLDG00178">
    <property type="entry name" value="enolase"/>
    <property type="match status" value="1"/>
</dbReference>
<dbReference type="KEGG" id="rsa:RSal33209_0332"/>
<comment type="pathway">
    <text evidence="1 11">Carbohydrate degradation; glycolysis; pyruvate from D-glyceraldehyde 3-phosphate: step 4/5.</text>
</comment>
<comment type="catalytic activity">
    <reaction evidence="11">
        <text>(2R)-2-phosphoglycerate = phosphoenolpyruvate + H2O</text>
        <dbReference type="Rhea" id="RHEA:10164"/>
        <dbReference type="ChEBI" id="CHEBI:15377"/>
        <dbReference type="ChEBI" id="CHEBI:58289"/>
        <dbReference type="ChEBI" id="CHEBI:58702"/>
        <dbReference type="EC" id="4.2.1.11"/>
    </reaction>
</comment>
<feature type="binding site" evidence="11">
    <location>
        <position position="431"/>
    </location>
    <ligand>
        <name>(2R)-2-phosphoglycerate</name>
        <dbReference type="ChEBI" id="CHEBI:58289"/>
    </ligand>
</feature>
<dbReference type="PRINTS" id="PR00148">
    <property type="entry name" value="ENOLASE"/>
</dbReference>
<keyword evidence="10 11" id="KW-0456">Lyase</keyword>
<dbReference type="GO" id="GO:0000015">
    <property type="term" value="C:phosphopyruvate hydratase complex"/>
    <property type="evidence" value="ECO:0007669"/>
    <property type="project" value="InterPro"/>
</dbReference>
<dbReference type="HOGENOM" id="CLU_031223_2_1_11"/>
<dbReference type="InterPro" id="IPR036849">
    <property type="entry name" value="Enolase-like_C_sf"/>
</dbReference>
<protein>
    <recommendedName>
        <fullName evidence="4 11">Enolase</fullName>
        <ecNumber evidence="3 11">4.2.1.11</ecNumber>
    </recommendedName>
    <alternativeName>
        <fullName evidence="11">2-phospho-D-glycerate hydro-lyase</fullName>
    </alternativeName>
    <alternativeName>
        <fullName evidence="11">2-phosphoglycerate dehydratase</fullName>
    </alternativeName>
</protein>
<keyword evidence="8 11" id="KW-0460">Magnesium</keyword>
<evidence type="ECO:0000256" key="8">
    <source>
        <dbReference type="ARBA" id="ARBA00022842"/>
    </source>
</evidence>
<reference evidence="18" key="1">
    <citation type="journal article" date="2008" name="J. Bacteriol.">
        <title>Genome sequence of the fish pathogen Renibacterium salmoninarum suggests reductive evolution away from an environmental Arthrobacter ancestor.</title>
        <authorList>
            <person name="Wiens G.D."/>
            <person name="Rockey D.D."/>
            <person name="Wu Z."/>
            <person name="Chang J."/>
            <person name="Levy R."/>
            <person name="Crane S."/>
            <person name="Chen D.S."/>
            <person name="Capri G.R."/>
            <person name="Burnett J.R."/>
            <person name="Sudheesh P.S."/>
            <person name="Schipma M.J."/>
            <person name="Burd H."/>
            <person name="Bhattacharyya A."/>
            <person name="Rhodes L.D."/>
            <person name="Kaul R."/>
            <person name="Strom M.S."/>
        </authorList>
    </citation>
    <scope>NUCLEOTIDE SEQUENCE [LARGE SCALE GENOMIC DNA]</scope>
    <source>
        <strain evidence="18">ATCC 33209 / DSM 20767 / JCM 11484 / NBRC 15589 / NCIMB 2235</strain>
    </source>
</reference>
<dbReference type="InterPro" id="IPR029017">
    <property type="entry name" value="Enolase-like_N"/>
</dbReference>
<sequence length="471" mass="50226">MSRYVKDISLCSKRQVIHTGEALGLVRHRRRQSFTVNLNAQGAPSMAIIDAIHAREILDSRGNPTVEVEVGLDDGSVGRAAVPSGASTGAFEAVEKRDGDKDRYQGKGVLQAVDAVIDDLGPALIGIDATDQRLSDQTMIDLDGTANKGKLGANAILGVSLAVAAAAADSADLPLYRYLGGPNAHVLPVPMMNIVNGGSHADSDVDIQEFMVVPLGASTFSEALCWGAEVYHELKKVLNEKGLSTGLGDEGGFAPNLPSNRAALDLIVEAIKRAGYTPGENIALALDAASSEFFKDGAYQFEGQSKSAAEMSAYYAELVRDYPLVSLEDPLDEEDWDGWKTLTEEIGDKVQIVGDDLFVTNPERLQRGIDSKTANSLLVKVNQIGSLTETLDAVSLAQRSGYTTVISHRSGETEDTTIADIAVATNAGQIKTGAPARSDRVAKYNQLLRIEEDLDDAARYAGRSAFPRFTA</sequence>
<dbReference type="Gene3D" id="3.20.20.120">
    <property type="entry name" value="Enolase-like C-terminal domain"/>
    <property type="match status" value="1"/>
</dbReference>
<dbReference type="SFLD" id="SFLDF00002">
    <property type="entry name" value="enolase"/>
    <property type="match status" value="1"/>
</dbReference>
<feature type="active site" description="Proton acceptor" evidence="11 12">
    <location>
        <position position="380"/>
    </location>
</feature>
<feature type="binding site" evidence="11">
    <location>
        <position position="380"/>
    </location>
    <ligand>
        <name>(2R)-2-phosphoglycerate</name>
        <dbReference type="ChEBI" id="CHEBI:58289"/>
    </ligand>
</feature>
<feature type="binding site" evidence="13">
    <location>
        <position position="200"/>
    </location>
    <ligand>
        <name>substrate</name>
    </ligand>
</feature>
<evidence type="ECO:0000256" key="7">
    <source>
        <dbReference type="ARBA" id="ARBA00022723"/>
    </source>
</evidence>
<feature type="binding site" evidence="11 14">
    <location>
        <position position="287"/>
    </location>
    <ligand>
        <name>Mg(2+)</name>
        <dbReference type="ChEBI" id="CHEBI:18420"/>
    </ligand>
</feature>
<dbReference type="Proteomes" id="UP000002007">
    <property type="component" value="Chromosome"/>
</dbReference>
<evidence type="ECO:0000256" key="6">
    <source>
        <dbReference type="ARBA" id="ARBA00022525"/>
    </source>
</evidence>
<dbReference type="AlphaFoldDB" id="A9WKT0"/>
<dbReference type="SFLD" id="SFLDS00001">
    <property type="entry name" value="Enolase"/>
    <property type="match status" value="1"/>
</dbReference>
<dbReference type="GO" id="GO:0006096">
    <property type="term" value="P:glycolytic process"/>
    <property type="evidence" value="ECO:0007669"/>
    <property type="project" value="UniProtKB-UniRule"/>
</dbReference>
<dbReference type="UniPathway" id="UPA00109">
    <property type="reaction ID" value="UER00187"/>
</dbReference>
<dbReference type="SMART" id="SM01192">
    <property type="entry name" value="Enolase_C"/>
    <property type="match status" value="1"/>
</dbReference>
<evidence type="ECO:0000256" key="11">
    <source>
        <dbReference type="HAMAP-Rule" id="MF_00318"/>
    </source>
</evidence>
<evidence type="ECO:0000313" key="17">
    <source>
        <dbReference type="EMBL" id="ABY22088.1"/>
    </source>
</evidence>
<dbReference type="Pfam" id="PF03952">
    <property type="entry name" value="Enolase_N"/>
    <property type="match status" value="1"/>
</dbReference>
<comment type="subcellular location">
    <subcellularLocation>
        <location evidence="11">Cytoplasm</location>
    </subcellularLocation>
    <subcellularLocation>
        <location evidence="11">Secreted</location>
    </subcellularLocation>
    <subcellularLocation>
        <location evidence="11">Cell surface</location>
    </subcellularLocation>
    <text evidence="11">Fractions of enolase are present in both the cytoplasm and on the cell surface.</text>
</comment>
<dbReference type="PROSITE" id="PS00164">
    <property type="entry name" value="ENOLASE"/>
    <property type="match status" value="1"/>
</dbReference>
<evidence type="ECO:0000259" key="16">
    <source>
        <dbReference type="SMART" id="SM01193"/>
    </source>
</evidence>
<dbReference type="Gene3D" id="3.30.390.10">
    <property type="entry name" value="Enolase-like, N-terminal domain"/>
    <property type="match status" value="1"/>
</dbReference>
<feature type="binding site" evidence="11">
    <location>
        <position position="409"/>
    </location>
    <ligand>
        <name>(2R)-2-phosphoglycerate</name>
        <dbReference type="ChEBI" id="CHEBI:58289"/>
    </ligand>
</feature>